<evidence type="ECO:0000256" key="1">
    <source>
        <dbReference type="ARBA" id="ARBA00001913"/>
    </source>
</evidence>
<evidence type="ECO:0000256" key="7">
    <source>
        <dbReference type="SAM" id="SignalP"/>
    </source>
</evidence>
<gene>
    <name evidence="9 11" type="primary">ARSA</name>
</gene>
<protein>
    <submittedName>
        <fullName evidence="9">Arylsulfatase A</fullName>
    </submittedName>
</protein>
<evidence type="ECO:0000256" key="2">
    <source>
        <dbReference type="ARBA" id="ARBA00008779"/>
    </source>
</evidence>
<dbReference type="Proteomes" id="UP000006718">
    <property type="component" value="Chromosome 10"/>
</dbReference>
<dbReference type="SUPFAM" id="SSF53649">
    <property type="entry name" value="Alkaline phosphatase-like"/>
    <property type="match status" value="1"/>
</dbReference>
<dbReference type="InterPro" id="IPR000917">
    <property type="entry name" value="Sulfatase_N"/>
</dbReference>
<dbReference type="InterPro" id="IPR024607">
    <property type="entry name" value="Sulfatase_CS"/>
</dbReference>
<feature type="signal peptide" evidence="7">
    <location>
        <begin position="1"/>
        <end position="18"/>
    </location>
</feature>
<dbReference type="GO" id="GO:0046872">
    <property type="term" value="F:metal ion binding"/>
    <property type="evidence" value="ECO:0007669"/>
    <property type="project" value="UniProtKB-KW"/>
</dbReference>
<reference evidence="9" key="2">
    <citation type="submission" date="2019-01" db="EMBL/GenBank/DDBJ databases">
        <authorList>
            <person name="Graves T."/>
            <person name="Eichler E.E."/>
            <person name="Wilson R.K."/>
        </authorList>
    </citation>
    <scope>NUCLEOTIDE SEQUENCE [LARGE SCALE GENOMIC DNA]</scope>
    <source>
        <strain evidence="9">17573</strain>
    </source>
</reference>
<dbReference type="ExpressionAtlas" id="A0A5F8A6A6">
    <property type="expression patterns" value="baseline and differential"/>
</dbReference>
<evidence type="ECO:0000256" key="4">
    <source>
        <dbReference type="ARBA" id="ARBA00022801"/>
    </source>
</evidence>
<dbReference type="PROSITE" id="PS00149">
    <property type="entry name" value="SULFATASE_2"/>
    <property type="match status" value="1"/>
</dbReference>
<feature type="chain" id="PRO_5023833041" evidence="7">
    <location>
        <begin position="19"/>
        <end position="196"/>
    </location>
</feature>
<dbReference type="Ensembl" id="ENSMMUT00000087788.1">
    <property type="protein sequence ID" value="ENSMMUP00000072475.1"/>
    <property type="gene ID" value="ENSMMUG00000016274.4"/>
</dbReference>
<dbReference type="InterPro" id="IPR017850">
    <property type="entry name" value="Alkaline_phosphatase_core_sf"/>
</dbReference>
<organism evidence="9 10">
    <name type="scientific">Macaca mulatta</name>
    <name type="common">Rhesus macaque</name>
    <dbReference type="NCBI Taxonomy" id="9544"/>
    <lineage>
        <taxon>Eukaryota</taxon>
        <taxon>Metazoa</taxon>
        <taxon>Chordata</taxon>
        <taxon>Craniata</taxon>
        <taxon>Vertebrata</taxon>
        <taxon>Euteleostomi</taxon>
        <taxon>Mammalia</taxon>
        <taxon>Eutheria</taxon>
        <taxon>Euarchontoglires</taxon>
        <taxon>Primates</taxon>
        <taxon>Haplorrhini</taxon>
        <taxon>Catarrhini</taxon>
        <taxon>Cercopithecidae</taxon>
        <taxon>Cercopithecinae</taxon>
        <taxon>Macaca</taxon>
    </lineage>
</organism>
<dbReference type="Pfam" id="PF00884">
    <property type="entry name" value="Sulfatase"/>
    <property type="match status" value="1"/>
</dbReference>
<dbReference type="VEuPathDB" id="HostDB:ENSMMUG00000016274"/>
<evidence type="ECO:0000256" key="5">
    <source>
        <dbReference type="ARBA" id="ARBA00022837"/>
    </source>
</evidence>
<comment type="similarity">
    <text evidence="2">Belongs to the sulfatase family.</text>
</comment>
<keyword evidence="3" id="KW-0479">Metal-binding</keyword>
<dbReference type="InterPro" id="IPR050738">
    <property type="entry name" value="Sulfatase"/>
</dbReference>
<reference evidence="10" key="1">
    <citation type="journal article" date="2007" name="Science">
        <title>Evolutionary and biomedical insights from the rhesus macaque genome.</title>
        <authorList>
            <person name="Gibbs R.A."/>
            <person name="Rogers J."/>
            <person name="Katze M.G."/>
            <person name="Bumgarner R."/>
            <person name="Weinstock G.M."/>
            <person name="Mardis E.R."/>
            <person name="Remington K.A."/>
            <person name="Strausberg R.L."/>
            <person name="Venter J.C."/>
            <person name="Wilson R.K."/>
            <person name="Batzer M.A."/>
            <person name="Bustamante C.D."/>
            <person name="Eichler E.E."/>
            <person name="Hahn M.W."/>
            <person name="Hardison R.C."/>
            <person name="Makova K.D."/>
            <person name="Miller W."/>
            <person name="Milosavljevic A."/>
            <person name="Palermo R.E."/>
            <person name="Siepel A."/>
            <person name="Sikela J.M."/>
            <person name="Attaway T."/>
            <person name="Bell S."/>
            <person name="Bernard K.E."/>
            <person name="Buhay C.J."/>
            <person name="Chandrabose M.N."/>
            <person name="Dao M."/>
            <person name="Davis C."/>
            <person name="Delehaunty K.D."/>
            <person name="Ding Y."/>
            <person name="Dinh H.H."/>
            <person name="Dugan-Rocha S."/>
            <person name="Fulton L.A."/>
            <person name="Gabisi R.A."/>
            <person name="Garner T.T."/>
            <person name="Godfrey J."/>
            <person name="Hawes A.C."/>
            <person name="Hernandez J."/>
            <person name="Hines S."/>
            <person name="Holder M."/>
            <person name="Hume J."/>
            <person name="Jhangiani S.N."/>
            <person name="Joshi V."/>
            <person name="Khan Z.M."/>
            <person name="Kirkness E.F."/>
            <person name="Cree A."/>
            <person name="Fowler R.G."/>
            <person name="Lee S."/>
            <person name="Lewis L.R."/>
            <person name="Li Z."/>
            <person name="Liu Y.-S."/>
            <person name="Moore S.M."/>
            <person name="Muzny D."/>
            <person name="Nazareth L.V."/>
            <person name="Ngo D.N."/>
            <person name="Okwuonu G.O."/>
            <person name="Pai G."/>
            <person name="Parker D."/>
            <person name="Paul H.A."/>
            <person name="Pfannkoch C."/>
            <person name="Pohl C.S."/>
            <person name="Rogers Y.-H.C."/>
            <person name="Ruiz S.J."/>
            <person name="Sabo A."/>
            <person name="Santibanez J."/>
            <person name="Schneider B.W."/>
            <person name="Smith S.M."/>
            <person name="Sodergren E."/>
            <person name="Svatek A.F."/>
            <person name="Utterback T.R."/>
            <person name="Vattathil S."/>
            <person name="Warren W."/>
            <person name="White C.S."/>
            <person name="Chinwalla A.T."/>
            <person name="Feng Y."/>
            <person name="Halpern A.L."/>
            <person name="Hillier L.W."/>
            <person name="Huang X."/>
            <person name="Minx P."/>
            <person name="Nelson J.O."/>
            <person name="Pepin K.H."/>
            <person name="Qin X."/>
            <person name="Sutton G.G."/>
            <person name="Venter E."/>
            <person name="Walenz B.P."/>
            <person name="Wallis J.W."/>
            <person name="Worley K.C."/>
            <person name="Yang S.-P."/>
            <person name="Jones S.M."/>
            <person name="Marra M.A."/>
            <person name="Rocchi M."/>
            <person name="Schein J.E."/>
            <person name="Baertsch R."/>
            <person name="Clarke L."/>
            <person name="Csuros M."/>
            <person name="Glasscock J."/>
            <person name="Harris R.A."/>
            <person name="Havlak P."/>
            <person name="Jackson A.R."/>
            <person name="Jiang H."/>
            <person name="Liu Y."/>
            <person name="Messina D.N."/>
            <person name="Shen Y."/>
            <person name="Song H.X.-Z."/>
            <person name="Wylie T."/>
            <person name="Zhang L."/>
            <person name="Birney E."/>
            <person name="Han K."/>
            <person name="Konkel M.K."/>
            <person name="Lee J."/>
            <person name="Smit A.F.A."/>
            <person name="Ullmer B."/>
            <person name="Wang H."/>
            <person name="Xing J."/>
            <person name="Burhans R."/>
            <person name="Cheng Z."/>
            <person name="Karro J.E."/>
            <person name="Ma J."/>
            <person name="Raney B."/>
            <person name="She X."/>
            <person name="Cox M.J."/>
            <person name="Demuth J.P."/>
            <person name="Dumas L.J."/>
            <person name="Han S.-G."/>
            <person name="Hopkins J."/>
            <person name="Karimpour-Fard A."/>
            <person name="Kim Y.H."/>
            <person name="Pollack J.R."/>
            <person name="Vinar T."/>
            <person name="Addo-Quaye C."/>
            <person name="Degenhardt J."/>
            <person name="Denby A."/>
            <person name="Hubisz M.J."/>
            <person name="Indap A."/>
            <person name="Kosiol C."/>
            <person name="Lahn B.T."/>
            <person name="Lawson H.A."/>
            <person name="Marklein A."/>
            <person name="Nielsen R."/>
            <person name="Vallender E.J."/>
            <person name="Clark A.G."/>
            <person name="Ferguson B."/>
            <person name="Hernandez R.D."/>
            <person name="Hirani K."/>
            <person name="Kehrer-Sawatzki H."/>
            <person name="Kolb J."/>
            <person name="Patil S."/>
            <person name="Pu L.-L."/>
            <person name="Ren Y."/>
            <person name="Smith D.G."/>
            <person name="Wheeler D.A."/>
            <person name="Schenck I."/>
            <person name="Ball E.V."/>
            <person name="Chen R."/>
            <person name="Cooper D.N."/>
            <person name="Giardine B."/>
            <person name="Hsu F."/>
            <person name="Kent W.J."/>
            <person name="Lesk A."/>
            <person name="Nelson D.L."/>
            <person name="O'brien W.E."/>
            <person name="Pruefer K."/>
            <person name="Stenson P.D."/>
            <person name="Wallace J.C."/>
            <person name="Ke H."/>
            <person name="Liu X.-M."/>
            <person name="Wang P."/>
            <person name="Xiang A.P."/>
            <person name="Yang F."/>
            <person name="Barber G.P."/>
            <person name="Haussler D."/>
            <person name="Karolchik D."/>
            <person name="Kern A.D."/>
            <person name="Kuhn R.M."/>
            <person name="Smith K.E."/>
            <person name="Zwieg A.S."/>
        </authorList>
    </citation>
    <scope>NUCLEOTIDE SEQUENCE [LARGE SCALE GENOMIC DNA]</scope>
    <source>
        <strain evidence="10">17573</strain>
    </source>
</reference>
<dbReference type="VGNC" id="VGNC:81359">
    <property type="gene designation" value="ARSA"/>
</dbReference>
<keyword evidence="5" id="KW-0106">Calcium</keyword>
<dbReference type="AlphaFoldDB" id="A0A5F8A6A6"/>
<keyword evidence="4" id="KW-0378">Hydrolase</keyword>
<feature type="domain" description="Sulfatase N-terminal" evidence="8">
    <location>
        <begin position="21"/>
        <end position="149"/>
    </location>
</feature>
<evidence type="ECO:0000256" key="3">
    <source>
        <dbReference type="ARBA" id="ARBA00022723"/>
    </source>
</evidence>
<feature type="region of interest" description="Disordered" evidence="6">
    <location>
        <begin position="155"/>
        <end position="175"/>
    </location>
</feature>
<dbReference type="GO" id="GO:0016787">
    <property type="term" value="F:hydrolase activity"/>
    <property type="evidence" value="ECO:0007669"/>
    <property type="project" value="UniProtKB-KW"/>
</dbReference>
<comment type="cofactor">
    <cofactor evidence="1">
        <name>Ca(2+)</name>
        <dbReference type="ChEBI" id="CHEBI:29108"/>
    </cofactor>
</comment>
<dbReference type="Gene3D" id="3.40.720.10">
    <property type="entry name" value="Alkaline Phosphatase, subunit A"/>
    <property type="match status" value="1"/>
</dbReference>
<evidence type="ECO:0000313" key="9">
    <source>
        <dbReference type="Ensembl" id="ENSMMUP00000072475.1"/>
    </source>
</evidence>
<evidence type="ECO:0000313" key="10">
    <source>
        <dbReference type="Proteomes" id="UP000006718"/>
    </source>
</evidence>
<accession>A0A5F8A6A6</accession>
<reference evidence="9" key="4">
    <citation type="submission" date="2025-09" db="UniProtKB">
        <authorList>
            <consortium name="Ensembl"/>
        </authorList>
    </citation>
    <scope>IDENTIFICATION</scope>
    <source>
        <strain evidence="9">17573</strain>
    </source>
</reference>
<dbReference type="PROSITE" id="PS00523">
    <property type="entry name" value="SULFATASE_1"/>
    <property type="match status" value="1"/>
</dbReference>
<sequence>MGAPRSLLLALAAGLAVARPPNIVLIFADDLGYGDLGCYGHPSSTTPNLDQLAAGGLRLTDFYVPAPLCTPSRAALLTGRLPVRMGMYPGVLVPSSRGGLPLEEVTLAEVLAARGYLTGMAGKWHLGVGSEGAFLPPHQGFHRFLGIPYSHDQVGATGALSHPPTSQSPPALGVPAALSATPALTGAARHRAPART</sequence>
<name>A0A5F8A6A6_MACMU</name>
<dbReference type="Bgee" id="ENSMMUG00000016274">
    <property type="expression patterns" value="Expressed in ileum and 20 other cell types or tissues"/>
</dbReference>
<keyword evidence="10" id="KW-1185">Reference proteome</keyword>
<evidence type="ECO:0000256" key="6">
    <source>
        <dbReference type="SAM" id="MobiDB-lite"/>
    </source>
</evidence>
<dbReference type="GeneTree" id="ENSGT00940000157610"/>
<keyword evidence="7" id="KW-0732">Signal</keyword>
<dbReference type="PANTHER" id="PTHR42693:SF11">
    <property type="entry name" value="ARYLSULFATASE A"/>
    <property type="match status" value="1"/>
</dbReference>
<dbReference type="PANTHER" id="PTHR42693">
    <property type="entry name" value="ARYLSULFATASE FAMILY MEMBER"/>
    <property type="match status" value="1"/>
</dbReference>
<evidence type="ECO:0000313" key="11">
    <source>
        <dbReference type="VGNC" id="VGNC:81359"/>
    </source>
</evidence>
<dbReference type="SMR" id="A0A5F8A6A6"/>
<proteinExistence type="inferred from homology"/>
<reference evidence="9" key="3">
    <citation type="submission" date="2025-08" db="UniProtKB">
        <authorList>
            <consortium name="Ensembl"/>
        </authorList>
    </citation>
    <scope>IDENTIFICATION</scope>
    <source>
        <strain evidence="9">17573</strain>
    </source>
</reference>
<evidence type="ECO:0000259" key="8">
    <source>
        <dbReference type="Pfam" id="PF00884"/>
    </source>
</evidence>